<dbReference type="AlphaFoldDB" id="G4TC94"/>
<keyword evidence="5" id="KW-1185">Reference proteome</keyword>
<dbReference type="InParanoid" id="G4TC94"/>
<feature type="chain" id="PRO_5003468961" evidence="3">
    <location>
        <begin position="26"/>
        <end position="171"/>
    </location>
</feature>
<feature type="compositionally biased region" description="Polar residues" evidence="1">
    <location>
        <begin position="140"/>
        <end position="159"/>
    </location>
</feature>
<name>G4TC94_SERID</name>
<feature type="transmembrane region" description="Helical" evidence="2">
    <location>
        <begin position="35"/>
        <end position="57"/>
    </location>
</feature>
<reference evidence="4 5" key="1">
    <citation type="journal article" date="2011" name="PLoS Pathog.">
        <title>Endophytic Life Strategies Decoded by Genome and Transcriptome Analyses of the Mutualistic Root Symbiont Piriformospora indica.</title>
        <authorList>
            <person name="Zuccaro A."/>
            <person name="Lahrmann U."/>
            <person name="Guldener U."/>
            <person name="Langen G."/>
            <person name="Pfiffi S."/>
            <person name="Biedenkopf D."/>
            <person name="Wong P."/>
            <person name="Samans B."/>
            <person name="Grimm C."/>
            <person name="Basiewicz M."/>
            <person name="Murat C."/>
            <person name="Martin F."/>
            <person name="Kogel K.H."/>
        </authorList>
    </citation>
    <scope>NUCLEOTIDE SEQUENCE [LARGE SCALE GENOMIC DNA]</scope>
    <source>
        <strain evidence="4 5">DSM 11827</strain>
    </source>
</reference>
<dbReference type="HOGENOM" id="CLU_1563471_0_0_1"/>
<protein>
    <submittedName>
        <fullName evidence="4">Uncharacterized protein</fullName>
    </submittedName>
</protein>
<feature type="region of interest" description="Disordered" evidence="1">
    <location>
        <begin position="117"/>
        <end position="171"/>
    </location>
</feature>
<dbReference type="EMBL" id="CAFZ01000043">
    <property type="protein sequence ID" value="CCA68957.1"/>
    <property type="molecule type" value="Genomic_DNA"/>
</dbReference>
<keyword evidence="2" id="KW-0812">Transmembrane</keyword>
<organism evidence="4 5">
    <name type="scientific">Serendipita indica (strain DSM 11827)</name>
    <name type="common">Root endophyte fungus</name>
    <name type="synonym">Piriformospora indica</name>
    <dbReference type="NCBI Taxonomy" id="1109443"/>
    <lineage>
        <taxon>Eukaryota</taxon>
        <taxon>Fungi</taxon>
        <taxon>Dikarya</taxon>
        <taxon>Basidiomycota</taxon>
        <taxon>Agaricomycotina</taxon>
        <taxon>Agaricomycetes</taxon>
        <taxon>Sebacinales</taxon>
        <taxon>Serendipitaceae</taxon>
        <taxon>Serendipita</taxon>
    </lineage>
</organism>
<comment type="caution">
    <text evidence="4">The sequence shown here is derived from an EMBL/GenBank/DDBJ whole genome shotgun (WGS) entry which is preliminary data.</text>
</comment>
<evidence type="ECO:0000313" key="4">
    <source>
        <dbReference type="EMBL" id="CCA68957.1"/>
    </source>
</evidence>
<sequence length="171" mass="17905">MSGSYSRRLLFNICALLAYAGSARASVDSKARITLACLLGGVPAASILLILVFCIWIRRRKDAIRGKAIANGIELDDEGWPVHPQQRRINPANTAAASTDAFPVRGSDAASAATAVNSGRRYSTGGTQNGKDGFVVRSYGNPNAEQTLVPSVGADQNASALRPSTAPGAYQ</sequence>
<evidence type="ECO:0000256" key="2">
    <source>
        <dbReference type="SAM" id="Phobius"/>
    </source>
</evidence>
<keyword evidence="2" id="KW-1133">Transmembrane helix</keyword>
<accession>G4TC94</accession>
<dbReference type="OrthoDB" id="3142738at2759"/>
<dbReference type="Proteomes" id="UP000007148">
    <property type="component" value="Unassembled WGS sequence"/>
</dbReference>
<proteinExistence type="predicted"/>
<keyword evidence="3" id="KW-0732">Signal</keyword>
<keyword evidence="2" id="KW-0472">Membrane</keyword>
<feature type="signal peptide" evidence="3">
    <location>
        <begin position="1"/>
        <end position="25"/>
    </location>
</feature>
<feature type="compositionally biased region" description="Polar residues" evidence="1">
    <location>
        <begin position="117"/>
        <end position="130"/>
    </location>
</feature>
<evidence type="ECO:0000256" key="3">
    <source>
        <dbReference type="SAM" id="SignalP"/>
    </source>
</evidence>
<evidence type="ECO:0000256" key="1">
    <source>
        <dbReference type="SAM" id="MobiDB-lite"/>
    </source>
</evidence>
<evidence type="ECO:0000313" key="5">
    <source>
        <dbReference type="Proteomes" id="UP000007148"/>
    </source>
</evidence>
<gene>
    <name evidence="4" type="ORF">PIIN_02817</name>
</gene>